<feature type="region of interest" description="Disordered" evidence="1">
    <location>
        <begin position="95"/>
        <end position="116"/>
    </location>
</feature>
<name>A0ABN6R9P3_STRNI</name>
<accession>A0ABN6R9P3</accession>
<reference evidence="2" key="1">
    <citation type="submission" date="2022-06" db="EMBL/GenBank/DDBJ databases">
        <title>Complete genome sequence of Streptomyces nigrescens HEK616.</title>
        <authorList>
            <person name="Asamizu S."/>
            <person name="Onaka H."/>
        </authorList>
    </citation>
    <scope>NUCLEOTIDE SEQUENCE</scope>
    <source>
        <strain evidence="2">HEK616</strain>
    </source>
</reference>
<sequence length="116" mass="12580">MPAGEFPVRAQLAPHLSDYVPAMVVMTRCRSAPVDLKLTLVGLFSGQSTDLTDTTNPTGTMLDIPSLVRVHVEALIAEQHDMGVCDAIEEIARPNGSHNVTQQKAALPHNQRPELE</sequence>
<evidence type="ECO:0000313" key="3">
    <source>
        <dbReference type="Proteomes" id="UP001059597"/>
    </source>
</evidence>
<protein>
    <submittedName>
        <fullName evidence="2">Uncharacterized protein</fullName>
    </submittedName>
</protein>
<gene>
    <name evidence="2" type="ORF">HEK616_68560</name>
</gene>
<evidence type="ECO:0000256" key="1">
    <source>
        <dbReference type="SAM" id="MobiDB-lite"/>
    </source>
</evidence>
<dbReference type="Proteomes" id="UP001059597">
    <property type="component" value="Chromosome"/>
</dbReference>
<keyword evidence="3" id="KW-1185">Reference proteome</keyword>
<proteinExistence type="predicted"/>
<dbReference type="EMBL" id="AP026073">
    <property type="protein sequence ID" value="BDM73369.1"/>
    <property type="molecule type" value="Genomic_DNA"/>
</dbReference>
<evidence type="ECO:0000313" key="2">
    <source>
        <dbReference type="EMBL" id="BDM73369.1"/>
    </source>
</evidence>
<organism evidence="2 3">
    <name type="scientific">Streptomyces nigrescens</name>
    <dbReference type="NCBI Taxonomy" id="1920"/>
    <lineage>
        <taxon>Bacteria</taxon>
        <taxon>Bacillati</taxon>
        <taxon>Actinomycetota</taxon>
        <taxon>Actinomycetes</taxon>
        <taxon>Kitasatosporales</taxon>
        <taxon>Streptomycetaceae</taxon>
        <taxon>Streptomyces</taxon>
    </lineage>
</organism>